<proteinExistence type="inferred from homology"/>
<dbReference type="Proteomes" id="UP001331561">
    <property type="component" value="Unassembled WGS sequence"/>
</dbReference>
<keyword evidence="5" id="KW-1185">Reference proteome</keyword>
<protein>
    <submittedName>
        <fullName evidence="4">Amidohydrolase family protein</fullName>
    </submittedName>
</protein>
<comment type="similarity">
    <text evidence="1">Belongs to the metallo-dependent hydrolases superfamily. ATZ/TRZ family.</text>
</comment>
<dbReference type="InterPro" id="IPR011059">
    <property type="entry name" value="Metal-dep_hydrolase_composite"/>
</dbReference>
<dbReference type="PANTHER" id="PTHR43794:SF11">
    <property type="entry name" value="AMIDOHYDROLASE-RELATED DOMAIN-CONTAINING PROTEIN"/>
    <property type="match status" value="1"/>
</dbReference>
<feature type="domain" description="Amidohydrolase-related" evidence="3">
    <location>
        <begin position="52"/>
        <end position="433"/>
    </location>
</feature>
<sequence length="490" mass="52607">MSTVNADSHAFEVDWLLAQPGVQPTQHSAHIAIAGERIASLASTTPTGNGLIALPGLCNAHDHARAVRATALGGFDKPLESWLAYLGVIPGVDAYVCAASSLARSALRGAGRVMVHYTRQQGLVDPLMEAQQVAKAARDVGVQVGFAVAMRDRNNIAYGDDASVLAALPADLRARVSPRFGKPPLPAAEQLALADAIAESCHGPGFNVQYGPTGVQWCSDALLRAIAEASAQHNRQVHMHMLETRYQREWADHHLPQGIIRYLHDIGLLSPRLTLAHCTYCTPEELDLIAQSGARIAVNTGSNLGLRSGIAPVAQMLSAGCNVAMGLDGLSLDEDDDALRELRLLHHLHKGWGYETKLSHAQAWRIASEQGRHSISGVETSDAISVGGLADMLVLDGHSLMEDRLFDDVEILDYVLARATATHIKRVIVSGKTIVDNGHVLGVDYPALMTDLMARLRSALDPADKWRASVRALDGELAQLYHQHGGPMCC</sequence>
<gene>
    <name evidence="4" type="ORF">VVD49_01385</name>
</gene>
<dbReference type="SUPFAM" id="SSF51338">
    <property type="entry name" value="Composite domain of metallo-dependent hydrolases"/>
    <property type="match status" value="1"/>
</dbReference>
<dbReference type="SUPFAM" id="SSF51556">
    <property type="entry name" value="Metallo-dependent hydrolases"/>
    <property type="match status" value="1"/>
</dbReference>
<evidence type="ECO:0000313" key="5">
    <source>
        <dbReference type="Proteomes" id="UP001331561"/>
    </source>
</evidence>
<dbReference type="InterPro" id="IPR032466">
    <property type="entry name" value="Metal_Hydrolase"/>
</dbReference>
<dbReference type="Gene3D" id="3.20.20.140">
    <property type="entry name" value="Metal-dependent hydrolases"/>
    <property type="match status" value="1"/>
</dbReference>
<accession>A0ABU6JYW7</accession>
<reference evidence="4 5" key="1">
    <citation type="submission" date="2024-01" db="EMBL/GenBank/DDBJ databases">
        <title>Uliginosibacterium soil sp. nov.</title>
        <authorList>
            <person name="Lv Y."/>
        </authorList>
    </citation>
    <scope>NUCLEOTIDE SEQUENCE [LARGE SCALE GENOMIC DNA]</scope>
    <source>
        <strain evidence="4 5">H3</strain>
    </source>
</reference>
<comment type="caution">
    <text evidence="4">The sequence shown here is derived from an EMBL/GenBank/DDBJ whole genome shotgun (WGS) entry which is preliminary data.</text>
</comment>
<dbReference type="InterPro" id="IPR006680">
    <property type="entry name" value="Amidohydro-rel"/>
</dbReference>
<dbReference type="InterPro" id="IPR050287">
    <property type="entry name" value="MTA/SAH_deaminase"/>
</dbReference>
<dbReference type="RefSeq" id="WP_327597332.1">
    <property type="nucleotide sequence ID" value="NZ_JAYXHS010000001.1"/>
</dbReference>
<evidence type="ECO:0000259" key="3">
    <source>
        <dbReference type="Pfam" id="PF01979"/>
    </source>
</evidence>
<evidence type="ECO:0000313" key="4">
    <source>
        <dbReference type="EMBL" id="MEC5384352.1"/>
    </source>
</evidence>
<evidence type="ECO:0000256" key="1">
    <source>
        <dbReference type="ARBA" id="ARBA00006745"/>
    </source>
</evidence>
<evidence type="ECO:0000256" key="2">
    <source>
        <dbReference type="ARBA" id="ARBA00022801"/>
    </source>
</evidence>
<name>A0ABU6JYW7_9RHOO</name>
<keyword evidence="2" id="KW-0378">Hydrolase</keyword>
<dbReference type="EMBL" id="JAYXHS010000001">
    <property type="protein sequence ID" value="MEC5384352.1"/>
    <property type="molecule type" value="Genomic_DNA"/>
</dbReference>
<dbReference type="PANTHER" id="PTHR43794">
    <property type="entry name" value="AMINOHYDROLASE SSNA-RELATED"/>
    <property type="match status" value="1"/>
</dbReference>
<organism evidence="4 5">
    <name type="scientific">Uliginosibacterium silvisoli</name>
    <dbReference type="NCBI Taxonomy" id="3114758"/>
    <lineage>
        <taxon>Bacteria</taxon>
        <taxon>Pseudomonadati</taxon>
        <taxon>Pseudomonadota</taxon>
        <taxon>Betaproteobacteria</taxon>
        <taxon>Rhodocyclales</taxon>
        <taxon>Zoogloeaceae</taxon>
        <taxon>Uliginosibacterium</taxon>
    </lineage>
</organism>
<dbReference type="Pfam" id="PF01979">
    <property type="entry name" value="Amidohydro_1"/>
    <property type="match status" value="1"/>
</dbReference>